<sequence length="73" mass="8168">MTNSDIGLLGLQLLGFKPTFPKVFIGPNISGFFSFSFPRSPSRLPQKLQLRSVPSPSPLSHFYFHSRLLSKDS</sequence>
<proteinExistence type="predicted"/>
<comment type="caution">
    <text evidence="1">The sequence shown here is derived from an EMBL/GenBank/DDBJ whole genome shotgun (WGS) entry which is preliminary data.</text>
</comment>
<dbReference type="EMBL" id="JAGKQH010000008">
    <property type="protein sequence ID" value="KAG6593826.1"/>
    <property type="molecule type" value="Genomic_DNA"/>
</dbReference>
<reference evidence="1 2" key="1">
    <citation type="journal article" date="2021" name="Hortic Res">
        <title>The domestication of Cucurbita argyrosperma as revealed by the genome of its wild relative.</title>
        <authorList>
            <person name="Barrera-Redondo J."/>
            <person name="Sanchez-de la Vega G."/>
            <person name="Aguirre-Liguori J.A."/>
            <person name="Castellanos-Morales G."/>
            <person name="Gutierrez-Guerrero Y.T."/>
            <person name="Aguirre-Dugua X."/>
            <person name="Aguirre-Planter E."/>
            <person name="Tenaillon M.I."/>
            <person name="Lira-Saade R."/>
            <person name="Eguiarte L.E."/>
        </authorList>
    </citation>
    <scope>NUCLEOTIDE SEQUENCE [LARGE SCALE GENOMIC DNA]</scope>
    <source>
        <strain evidence="1">JBR-2021</strain>
    </source>
</reference>
<keyword evidence="2" id="KW-1185">Reference proteome</keyword>
<name>A0AAV6N7F0_9ROSI</name>
<evidence type="ECO:0000313" key="2">
    <source>
        <dbReference type="Proteomes" id="UP000685013"/>
    </source>
</evidence>
<protein>
    <submittedName>
        <fullName evidence="1">Uncharacterized protein</fullName>
    </submittedName>
</protein>
<feature type="non-terminal residue" evidence="1">
    <location>
        <position position="1"/>
    </location>
</feature>
<evidence type="ECO:0000313" key="1">
    <source>
        <dbReference type="EMBL" id="KAG6593826.1"/>
    </source>
</evidence>
<accession>A0AAV6N7F0</accession>
<dbReference type="Proteomes" id="UP000685013">
    <property type="component" value="Chromosome 8"/>
</dbReference>
<dbReference type="AlphaFoldDB" id="A0AAV6N7F0"/>
<gene>
    <name evidence="1" type="ORF">SDJN03_13302</name>
</gene>
<organism evidence="1 2">
    <name type="scientific">Cucurbita argyrosperma subsp. sororia</name>
    <dbReference type="NCBI Taxonomy" id="37648"/>
    <lineage>
        <taxon>Eukaryota</taxon>
        <taxon>Viridiplantae</taxon>
        <taxon>Streptophyta</taxon>
        <taxon>Embryophyta</taxon>
        <taxon>Tracheophyta</taxon>
        <taxon>Spermatophyta</taxon>
        <taxon>Magnoliopsida</taxon>
        <taxon>eudicotyledons</taxon>
        <taxon>Gunneridae</taxon>
        <taxon>Pentapetalae</taxon>
        <taxon>rosids</taxon>
        <taxon>fabids</taxon>
        <taxon>Cucurbitales</taxon>
        <taxon>Cucurbitaceae</taxon>
        <taxon>Cucurbiteae</taxon>
        <taxon>Cucurbita</taxon>
    </lineage>
</organism>